<dbReference type="SUPFAM" id="SSF51445">
    <property type="entry name" value="(Trans)glycosidases"/>
    <property type="match status" value="1"/>
</dbReference>
<name>X0RYF6_9ZZZZ</name>
<dbReference type="AlphaFoldDB" id="X0RYF6"/>
<proteinExistence type="predicted"/>
<accession>X0RYF6</accession>
<protein>
    <recommendedName>
        <fullName evidence="2">Glycoside hydrolase family 2 catalytic domain-containing protein</fullName>
    </recommendedName>
</protein>
<organism evidence="1">
    <name type="scientific">marine sediment metagenome</name>
    <dbReference type="NCBI Taxonomy" id="412755"/>
    <lineage>
        <taxon>unclassified sequences</taxon>
        <taxon>metagenomes</taxon>
        <taxon>ecological metagenomes</taxon>
    </lineage>
</organism>
<evidence type="ECO:0008006" key="2">
    <source>
        <dbReference type="Google" id="ProtNLM"/>
    </source>
</evidence>
<reference evidence="1" key="1">
    <citation type="journal article" date="2014" name="Front. Microbiol.">
        <title>High frequency of phylogenetically diverse reductive dehalogenase-homologous genes in deep subseafloor sedimentary metagenomes.</title>
        <authorList>
            <person name="Kawai M."/>
            <person name="Futagami T."/>
            <person name="Toyoda A."/>
            <person name="Takaki Y."/>
            <person name="Nishi S."/>
            <person name="Hori S."/>
            <person name="Arai W."/>
            <person name="Tsubouchi T."/>
            <person name="Morono Y."/>
            <person name="Uchiyama I."/>
            <person name="Ito T."/>
            <person name="Fujiyama A."/>
            <person name="Inagaki F."/>
            <person name="Takami H."/>
        </authorList>
    </citation>
    <scope>NUCLEOTIDE SEQUENCE</scope>
    <source>
        <strain evidence="1">Expedition CK06-06</strain>
    </source>
</reference>
<gene>
    <name evidence="1" type="ORF">S01H1_07403</name>
</gene>
<dbReference type="InterPro" id="IPR017853">
    <property type="entry name" value="GH"/>
</dbReference>
<dbReference type="EMBL" id="BARS01003819">
    <property type="protein sequence ID" value="GAF68787.1"/>
    <property type="molecule type" value="Genomic_DNA"/>
</dbReference>
<sequence length="141" mass="15037">MDTMGRDWRGSVACGALALSVLAGAAVSGVEVAADGTLLLEGRRVFPIEIYRAGTDEAMAEVASHGFNTVVVGSREAVERAASHGLYATVGVGYHDDDNIDWGRIRQRVQDVMDHPAVLGYVLIDEPDLRDNVATPTGLDR</sequence>
<feature type="non-terminal residue" evidence="1">
    <location>
        <position position="141"/>
    </location>
</feature>
<evidence type="ECO:0000313" key="1">
    <source>
        <dbReference type="EMBL" id="GAF68787.1"/>
    </source>
</evidence>
<comment type="caution">
    <text evidence="1">The sequence shown here is derived from an EMBL/GenBank/DDBJ whole genome shotgun (WGS) entry which is preliminary data.</text>
</comment>